<evidence type="ECO:0000313" key="1">
    <source>
        <dbReference type="EMBL" id="KAF3688228.1"/>
    </source>
</evidence>
<reference evidence="1 2" key="1">
    <citation type="submission" date="2019-02" db="EMBL/GenBank/DDBJ databases">
        <title>Opniocepnalus argus genome.</title>
        <authorList>
            <person name="Zhou C."/>
            <person name="Xiao S."/>
        </authorList>
    </citation>
    <scope>NUCLEOTIDE SEQUENCE [LARGE SCALE GENOMIC DNA]</scope>
    <source>
        <strain evidence="1">OARG1902GOOAL</strain>
        <tissue evidence="1">Muscle</tissue>
    </source>
</reference>
<accession>A0A6G1PDY3</accession>
<dbReference type="AlphaFoldDB" id="A0A6G1PDY3"/>
<evidence type="ECO:0000313" key="2">
    <source>
        <dbReference type="Proteomes" id="UP000503349"/>
    </source>
</evidence>
<keyword evidence="2" id="KW-1185">Reference proteome</keyword>
<name>A0A6G1PDY3_CHAAH</name>
<dbReference type="EMBL" id="CM015714">
    <property type="protein sequence ID" value="KAF3688228.1"/>
    <property type="molecule type" value="Genomic_DNA"/>
</dbReference>
<dbReference type="Proteomes" id="UP000503349">
    <property type="component" value="Chromosome 3"/>
</dbReference>
<proteinExistence type="predicted"/>
<gene>
    <name evidence="1" type="ORF">EXN66_Car003900</name>
</gene>
<reference evidence="2" key="2">
    <citation type="submission" date="2019-02" db="EMBL/GenBank/DDBJ databases">
        <title>Opniocepnalus argus Var Kimnra genome.</title>
        <authorList>
            <person name="Zhou C."/>
            <person name="Xiao S."/>
        </authorList>
    </citation>
    <scope>NUCLEOTIDE SEQUENCE [LARGE SCALE GENOMIC DNA]</scope>
</reference>
<protein>
    <submittedName>
        <fullName evidence="1">Uncharacterized protein</fullName>
    </submittedName>
</protein>
<organism evidence="1 2">
    <name type="scientific">Channa argus</name>
    <name type="common">Northern snakehead</name>
    <name type="synonym">Ophicephalus argus</name>
    <dbReference type="NCBI Taxonomy" id="215402"/>
    <lineage>
        <taxon>Eukaryota</taxon>
        <taxon>Metazoa</taxon>
        <taxon>Chordata</taxon>
        <taxon>Craniata</taxon>
        <taxon>Vertebrata</taxon>
        <taxon>Euteleostomi</taxon>
        <taxon>Actinopterygii</taxon>
        <taxon>Neopterygii</taxon>
        <taxon>Teleostei</taxon>
        <taxon>Neoteleostei</taxon>
        <taxon>Acanthomorphata</taxon>
        <taxon>Anabantaria</taxon>
        <taxon>Anabantiformes</taxon>
        <taxon>Channoidei</taxon>
        <taxon>Channidae</taxon>
        <taxon>Channa</taxon>
    </lineage>
</organism>
<sequence>MTSLPNLTSLSDQSQQRCLPVLLTYGVLVETELLFVKEGEEVETGRKRRGKPRM</sequence>